<name>A0ABX1QNG9_9PROT</name>
<evidence type="ECO:0000256" key="7">
    <source>
        <dbReference type="HAMAP-Rule" id="MF_02065"/>
    </source>
</evidence>
<proteinExistence type="inferred from homology"/>
<keyword evidence="2 7" id="KW-0812">Transmembrane</keyword>
<sequence>MTVEKGGRRRWLWGGLLAFAVLFAVVAATAWWVYVRPLPLAASSLEVEVPRGASALEAGRHLARQGVGVEPYAFYLLARFSRGGPIIAGYYRVEHGLTMSALLDLLRRGERILETITIVEGWTLAQMRSAIDRHPWVEKTLVGVDEQTLLSAIGAEEALPEGLFFPDTYVFDRKTTDLVLYRMAYRKMQEELLAAWQARDPELPLASPYELLILASIIEKETGRSDERGKVASVFVNRLRRNMPLQTDPTVIYGMGDSFEGKLLRRHLREDHSYNTYTRGGLPPSPICLPGRESLWAAARPEKTDFFYFVARGDGSSEFSRTLEEHNRAVARWRRGRSAP</sequence>
<feature type="transmembrane region" description="Helical" evidence="7">
    <location>
        <begin position="12"/>
        <end position="34"/>
    </location>
</feature>
<dbReference type="RefSeq" id="WP_169116442.1">
    <property type="nucleotide sequence ID" value="NZ_JAAAUB010000020.1"/>
</dbReference>
<keyword evidence="4 7" id="KW-0472">Membrane</keyword>
<feature type="site" description="Important for catalytic activity" evidence="7">
    <location>
        <position position="221"/>
    </location>
</feature>
<keyword evidence="9" id="KW-1185">Reference proteome</keyword>
<keyword evidence="5 7" id="KW-0456">Lyase</keyword>
<evidence type="ECO:0000256" key="2">
    <source>
        <dbReference type="ARBA" id="ARBA00022692"/>
    </source>
</evidence>
<organism evidence="8 9">
    <name type="scientific">Tepidiphilus baoligensis</name>
    <dbReference type="NCBI Taxonomy" id="2698687"/>
    <lineage>
        <taxon>Bacteria</taxon>
        <taxon>Pseudomonadati</taxon>
        <taxon>Pseudomonadota</taxon>
        <taxon>Hydrogenophilia</taxon>
        <taxon>Hydrogenophilales</taxon>
        <taxon>Hydrogenophilaceae</taxon>
        <taxon>Tepidiphilus</taxon>
    </lineage>
</organism>
<comment type="catalytic activity">
    <reaction evidence="7">
        <text>a peptidoglycan chain = a peptidoglycan chain with N-acetyl-1,6-anhydromuramyl-[peptide] at the reducing end + a peptidoglycan chain with N-acetylglucosamine at the non-reducing end.</text>
        <dbReference type="EC" id="4.2.2.29"/>
    </reaction>
</comment>
<dbReference type="InterPro" id="IPR003770">
    <property type="entry name" value="MLTG-like"/>
</dbReference>
<protein>
    <recommendedName>
        <fullName evidence="7">Endolytic murein transglycosylase</fullName>
        <ecNumber evidence="7">4.2.2.29</ecNumber>
    </recommendedName>
    <alternativeName>
        <fullName evidence="7">Peptidoglycan lytic transglycosylase</fullName>
    </alternativeName>
    <alternativeName>
        <fullName evidence="7">Peptidoglycan polymerization terminase</fullName>
    </alternativeName>
</protein>
<dbReference type="HAMAP" id="MF_02065">
    <property type="entry name" value="MltG"/>
    <property type="match status" value="1"/>
</dbReference>
<evidence type="ECO:0000313" key="9">
    <source>
        <dbReference type="Proteomes" id="UP000669605"/>
    </source>
</evidence>
<evidence type="ECO:0000256" key="1">
    <source>
        <dbReference type="ARBA" id="ARBA00022475"/>
    </source>
</evidence>
<keyword evidence="6 7" id="KW-0961">Cell wall biogenesis/degradation</keyword>
<dbReference type="EMBL" id="JAAAUB010000020">
    <property type="protein sequence ID" value="NMH17453.1"/>
    <property type="molecule type" value="Genomic_DNA"/>
</dbReference>
<dbReference type="NCBIfam" id="TIGR00247">
    <property type="entry name" value="endolytic transglycosylase MltG"/>
    <property type="match status" value="1"/>
</dbReference>
<dbReference type="Gene3D" id="3.30.160.60">
    <property type="entry name" value="Classic Zinc Finger"/>
    <property type="match status" value="1"/>
</dbReference>
<accession>A0ABX1QNG9</accession>
<dbReference type="CDD" id="cd08010">
    <property type="entry name" value="MltG_like"/>
    <property type="match status" value="1"/>
</dbReference>
<dbReference type="Pfam" id="PF02618">
    <property type="entry name" value="YceG"/>
    <property type="match status" value="1"/>
</dbReference>
<dbReference type="Gene3D" id="3.30.1490.480">
    <property type="entry name" value="Endolytic murein transglycosylase"/>
    <property type="match status" value="1"/>
</dbReference>
<keyword evidence="7" id="KW-0997">Cell inner membrane</keyword>
<dbReference type="PANTHER" id="PTHR30518:SF2">
    <property type="entry name" value="ENDOLYTIC MUREIN TRANSGLYCOSYLASE"/>
    <property type="match status" value="1"/>
</dbReference>
<keyword evidence="3 7" id="KW-1133">Transmembrane helix</keyword>
<comment type="function">
    <text evidence="7">Functions as a peptidoglycan terminase that cleaves nascent peptidoglycan strands endolytically to terminate their elongation.</text>
</comment>
<gene>
    <name evidence="7 8" type="primary">mltG</name>
    <name evidence="8" type="ORF">GV368_10210</name>
</gene>
<keyword evidence="1 7" id="KW-1003">Cell membrane</keyword>
<evidence type="ECO:0000256" key="6">
    <source>
        <dbReference type="ARBA" id="ARBA00023316"/>
    </source>
</evidence>
<evidence type="ECO:0000256" key="5">
    <source>
        <dbReference type="ARBA" id="ARBA00023239"/>
    </source>
</evidence>
<dbReference type="EC" id="4.2.2.29" evidence="7"/>
<comment type="subcellular location">
    <subcellularLocation>
        <location evidence="7">Cell inner membrane</location>
        <topology evidence="7">Single-pass membrane protein</topology>
    </subcellularLocation>
</comment>
<dbReference type="PANTHER" id="PTHR30518">
    <property type="entry name" value="ENDOLYTIC MUREIN TRANSGLYCOSYLASE"/>
    <property type="match status" value="1"/>
</dbReference>
<dbReference type="Proteomes" id="UP000669605">
    <property type="component" value="Unassembled WGS sequence"/>
</dbReference>
<comment type="similarity">
    <text evidence="7">Belongs to the transglycosylase MltG family.</text>
</comment>
<evidence type="ECO:0000313" key="8">
    <source>
        <dbReference type="EMBL" id="NMH17453.1"/>
    </source>
</evidence>
<evidence type="ECO:0000256" key="3">
    <source>
        <dbReference type="ARBA" id="ARBA00022989"/>
    </source>
</evidence>
<reference evidence="8 9" key="1">
    <citation type="journal article" date="2020" name="Curr. Microbiol.">
        <title>Tepidiphilus baoligensis sp. nov., a Novel Bacterium of the Family Hydrogenophilaceae Isolated from an Oil Reservoir.</title>
        <authorList>
            <person name="Zhang X."/>
            <person name="Wang G."/>
            <person name="Ma X."/>
            <person name="Yu J."/>
            <person name="You J."/>
            <person name="Xue Y."/>
            <person name="Ma Y."/>
        </authorList>
    </citation>
    <scope>NUCLEOTIDE SEQUENCE [LARGE SCALE GENOMIC DNA]</scope>
    <source>
        <strain evidence="8 9">B18-69</strain>
    </source>
</reference>
<evidence type="ECO:0000256" key="4">
    <source>
        <dbReference type="ARBA" id="ARBA00023136"/>
    </source>
</evidence>
<comment type="caution">
    <text evidence="8">The sequence shown here is derived from an EMBL/GenBank/DDBJ whole genome shotgun (WGS) entry which is preliminary data.</text>
</comment>